<protein>
    <recommendedName>
        <fullName evidence="3">DUF222 domain-containing protein</fullName>
    </recommendedName>
</protein>
<dbReference type="AlphaFoldDB" id="A0ABC8BMM0"/>
<accession>A0ABC8BMM0</accession>
<gene>
    <name evidence="1" type="ORF">B7C62_03720</name>
</gene>
<sequence length="363" mass="39058">MNKDESGLTKAVADALGTQRTAALTELAGRVTALRRMSEDAGTNEVLLTPLTGRAAERWERLARREAEDWVYVRSDDGATVLAVDQASEAGVRDPAAAVIYPELHTRLVSWWLVHAWRSADLLADTLDNLTRWRITSGAVAARAVIEEAGSLVDEQNAIAQAWQTGKAAAEDSVKRPTLVRAALAPVLLKAGFGSRMNGSHEGLQATNVLTLVKKLTKATGEGEFPKWYDLLSDAAHPAFGARIAFATPPLVHTSKAVTVRSYARSPMSLTDGESLQTLEPTVAFAVADSLIAAGTHMLNLLEDGLAIVDDFGLTTSAATLTRRTYWRAFHPTRGGRACPCGRGKWSACGHHWGSQIPTSRAR</sequence>
<dbReference type="Proteomes" id="UP000192251">
    <property type="component" value="Chromosome"/>
</dbReference>
<name>A0ABC8BMM0_9ACTN</name>
<proteinExistence type="predicted"/>
<evidence type="ECO:0000313" key="2">
    <source>
        <dbReference type="Proteomes" id="UP000192251"/>
    </source>
</evidence>
<organism evidence="1 2">
    <name type="scientific">Kitasatospora albolonga</name>
    <dbReference type="NCBI Taxonomy" id="68173"/>
    <lineage>
        <taxon>Bacteria</taxon>
        <taxon>Bacillati</taxon>
        <taxon>Actinomycetota</taxon>
        <taxon>Actinomycetes</taxon>
        <taxon>Kitasatosporales</taxon>
        <taxon>Streptomycetaceae</taxon>
        <taxon>Kitasatospora</taxon>
    </lineage>
</organism>
<dbReference type="RefSeq" id="WP_084744858.1">
    <property type="nucleotide sequence ID" value="NZ_CP020563.1"/>
</dbReference>
<keyword evidence="2" id="KW-1185">Reference proteome</keyword>
<dbReference type="EMBL" id="CP020563">
    <property type="protein sequence ID" value="ARF71462.1"/>
    <property type="molecule type" value="Genomic_DNA"/>
</dbReference>
<evidence type="ECO:0008006" key="3">
    <source>
        <dbReference type="Google" id="ProtNLM"/>
    </source>
</evidence>
<dbReference type="KEGG" id="kab:B7C62_03720"/>
<reference evidence="1 2" key="1">
    <citation type="submission" date="2017-04" db="EMBL/GenBank/DDBJ databases">
        <title>The complete genome sequence of Streptomyces albolongus YIM 101047, the producer of novel bafilomycins and novel odoriferous sesquiterpenoids.</title>
        <authorList>
            <person name="Yin M."/>
            <person name="Jiang Y."/>
        </authorList>
    </citation>
    <scope>NUCLEOTIDE SEQUENCE [LARGE SCALE GENOMIC DNA]</scope>
    <source>
        <strain evidence="1 2">YIM 101047</strain>
    </source>
</reference>
<evidence type="ECO:0000313" key="1">
    <source>
        <dbReference type="EMBL" id="ARF71462.1"/>
    </source>
</evidence>